<evidence type="ECO:0000256" key="3">
    <source>
        <dbReference type="ARBA" id="ARBA00023163"/>
    </source>
</evidence>
<dbReference type="CDD" id="cd00090">
    <property type="entry name" value="HTH_ARSR"/>
    <property type="match status" value="1"/>
</dbReference>
<dbReference type="InterPro" id="IPR011991">
    <property type="entry name" value="ArsR-like_HTH"/>
</dbReference>
<feature type="domain" description="HTH arsR-type" evidence="4">
    <location>
        <begin position="14"/>
        <end position="108"/>
    </location>
</feature>
<dbReference type="InterPro" id="IPR051081">
    <property type="entry name" value="HTH_MetalResp_TranReg"/>
</dbReference>
<name>A0A9W6KEY4_9ACTN</name>
<evidence type="ECO:0000313" key="6">
    <source>
        <dbReference type="Proteomes" id="UP001143480"/>
    </source>
</evidence>
<dbReference type="NCBIfam" id="NF033788">
    <property type="entry name" value="HTH_metalloreg"/>
    <property type="match status" value="1"/>
</dbReference>
<keyword evidence="6" id="KW-1185">Reference proteome</keyword>
<protein>
    <submittedName>
        <fullName evidence="5">Transcriptional regulator</fullName>
    </submittedName>
</protein>
<dbReference type="Pfam" id="PF12840">
    <property type="entry name" value="HTH_20"/>
    <property type="match status" value="1"/>
</dbReference>
<dbReference type="PROSITE" id="PS50987">
    <property type="entry name" value="HTH_ARSR_2"/>
    <property type="match status" value="1"/>
</dbReference>
<evidence type="ECO:0000256" key="1">
    <source>
        <dbReference type="ARBA" id="ARBA00023015"/>
    </source>
</evidence>
<evidence type="ECO:0000256" key="2">
    <source>
        <dbReference type="ARBA" id="ARBA00023125"/>
    </source>
</evidence>
<organism evidence="5 6">
    <name type="scientific">Dactylosporangium matsuzakiense</name>
    <dbReference type="NCBI Taxonomy" id="53360"/>
    <lineage>
        <taxon>Bacteria</taxon>
        <taxon>Bacillati</taxon>
        <taxon>Actinomycetota</taxon>
        <taxon>Actinomycetes</taxon>
        <taxon>Micromonosporales</taxon>
        <taxon>Micromonosporaceae</taxon>
        <taxon>Dactylosporangium</taxon>
    </lineage>
</organism>
<keyword evidence="1" id="KW-0805">Transcription regulation</keyword>
<reference evidence="5" key="1">
    <citation type="journal article" date="2014" name="Int. J. Syst. Evol. Microbiol.">
        <title>Complete genome sequence of Corynebacterium casei LMG S-19264T (=DSM 44701T), isolated from a smear-ripened cheese.</title>
        <authorList>
            <consortium name="US DOE Joint Genome Institute (JGI-PGF)"/>
            <person name="Walter F."/>
            <person name="Albersmeier A."/>
            <person name="Kalinowski J."/>
            <person name="Ruckert C."/>
        </authorList>
    </citation>
    <scope>NUCLEOTIDE SEQUENCE</scope>
    <source>
        <strain evidence="5">VKM Ac-1321</strain>
    </source>
</reference>
<evidence type="ECO:0000259" key="4">
    <source>
        <dbReference type="PROSITE" id="PS50987"/>
    </source>
</evidence>
<proteinExistence type="predicted"/>
<dbReference type="GO" id="GO:0003700">
    <property type="term" value="F:DNA-binding transcription factor activity"/>
    <property type="evidence" value="ECO:0007669"/>
    <property type="project" value="InterPro"/>
</dbReference>
<dbReference type="Gene3D" id="1.10.10.10">
    <property type="entry name" value="Winged helix-like DNA-binding domain superfamily/Winged helix DNA-binding domain"/>
    <property type="match status" value="1"/>
</dbReference>
<dbReference type="EMBL" id="BSFP01000002">
    <property type="protein sequence ID" value="GLK99060.1"/>
    <property type="molecule type" value="Genomic_DNA"/>
</dbReference>
<dbReference type="SMART" id="SM00418">
    <property type="entry name" value="HTH_ARSR"/>
    <property type="match status" value="1"/>
</dbReference>
<dbReference type="InterPro" id="IPR036390">
    <property type="entry name" value="WH_DNA-bd_sf"/>
</dbReference>
<reference evidence="5" key="2">
    <citation type="submission" date="2023-01" db="EMBL/GenBank/DDBJ databases">
        <authorList>
            <person name="Sun Q."/>
            <person name="Evtushenko L."/>
        </authorList>
    </citation>
    <scope>NUCLEOTIDE SEQUENCE</scope>
    <source>
        <strain evidence="5">VKM Ac-1321</strain>
    </source>
</reference>
<sequence>MTDADAVTDAETVTSSKTVTSVDAAAGAIADEVRRAILLMLRARPLSAGEIADRFAISRPAISRHLRVLREAGLVQDTADGRRRVYELVTGPLDELARWLERLRQADGWQRYFDALETEVYRTRRERRTNEPRETQEKTA</sequence>
<comment type="caution">
    <text evidence="5">The sequence shown here is derived from an EMBL/GenBank/DDBJ whole genome shotgun (WGS) entry which is preliminary data.</text>
</comment>
<dbReference type="RefSeq" id="WP_306425137.1">
    <property type="nucleotide sequence ID" value="NZ_BAAAXA010000001.1"/>
</dbReference>
<dbReference type="GO" id="GO:0003677">
    <property type="term" value="F:DNA binding"/>
    <property type="evidence" value="ECO:0007669"/>
    <property type="project" value="UniProtKB-KW"/>
</dbReference>
<dbReference type="PANTHER" id="PTHR33154">
    <property type="entry name" value="TRANSCRIPTIONAL REGULATOR, ARSR FAMILY"/>
    <property type="match status" value="1"/>
</dbReference>
<keyword evidence="2" id="KW-0238">DNA-binding</keyword>
<dbReference type="PANTHER" id="PTHR33154:SF33">
    <property type="entry name" value="TRANSCRIPTIONAL REPRESSOR SDPR"/>
    <property type="match status" value="1"/>
</dbReference>
<evidence type="ECO:0000313" key="5">
    <source>
        <dbReference type="EMBL" id="GLK99060.1"/>
    </source>
</evidence>
<dbReference type="InterPro" id="IPR001845">
    <property type="entry name" value="HTH_ArsR_DNA-bd_dom"/>
</dbReference>
<keyword evidence="3" id="KW-0804">Transcription</keyword>
<dbReference type="SUPFAM" id="SSF46785">
    <property type="entry name" value="Winged helix' DNA-binding domain"/>
    <property type="match status" value="1"/>
</dbReference>
<gene>
    <name evidence="5" type="ORF">GCM10017581_008010</name>
</gene>
<dbReference type="PRINTS" id="PR00778">
    <property type="entry name" value="HTHARSR"/>
</dbReference>
<dbReference type="AlphaFoldDB" id="A0A9W6KEY4"/>
<accession>A0A9W6KEY4</accession>
<dbReference type="InterPro" id="IPR036388">
    <property type="entry name" value="WH-like_DNA-bd_sf"/>
</dbReference>
<dbReference type="Proteomes" id="UP001143480">
    <property type="component" value="Unassembled WGS sequence"/>
</dbReference>